<protein>
    <submittedName>
        <fullName evidence="3">IS21 family transposase</fullName>
    </submittedName>
</protein>
<evidence type="ECO:0000313" key="3">
    <source>
        <dbReference type="EMBL" id="MBF4164027.1"/>
    </source>
</evidence>
<dbReference type="NCBIfam" id="NF033546">
    <property type="entry name" value="transpos_IS21"/>
    <property type="match status" value="1"/>
</dbReference>
<dbReference type="InterPro" id="IPR036397">
    <property type="entry name" value="RNaseH_sf"/>
</dbReference>
<proteinExistence type="inferred from homology"/>
<dbReference type="RefSeq" id="WP_194505286.1">
    <property type="nucleotide sequence ID" value="NZ_JADIVZ010000026.1"/>
</dbReference>
<feature type="domain" description="Integrase catalytic" evidence="2">
    <location>
        <begin position="102"/>
        <end position="280"/>
    </location>
</feature>
<dbReference type="Gene3D" id="1.10.10.60">
    <property type="entry name" value="Homeodomain-like"/>
    <property type="match status" value="1"/>
</dbReference>
<dbReference type="InterPro" id="IPR054353">
    <property type="entry name" value="IstA-like_C"/>
</dbReference>
<gene>
    <name evidence="3" type="ORF">ISG29_20390</name>
</gene>
<dbReference type="EMBL" id="JADIVZ010000026">
    <property type="protein sequence ID" value="MBF4164027.1"/>
    <property type="molecule type" value="Genomic_DNA"/>
</dbReference>
<sequence>MISVEDWALIRRLVADGVPQRQVARDLGIGRATVARAVASDGPPKYERPAVPTSFTPFEPLVRQLLVTTPDMPATVIAERVGWIGSITWFREHVRRLRPEHRPVDPSDRLTWLAGDAAQCDLWFPPKKIPLEDGTTALLPVMVITCAHSRFMVAKMIPTRHTQDLLLAMWLLLQQLGRVPRRLIWDNESGIGRGKRHAEGVGAFTGTLATTLQRLKPYDPESKGIVERRNGFFETSFMPGRDFASPADFDAQFTDWLSKANARVVRTIKARPVDLLDADRAAMLPLPPVAPVVGWVNRVRLGRDYYVRVDSNDYSVDPNVIGRFVDVHADLSRVQVRHDGRLVAAHDRVWARGMTITDPAHVAAAKVLREQFQLPRPAADPHQEVDRDLTRDLADYDRAFGLIDGGLADGVADGLSDGEVA</sequence>
<keyword evidence="4" id="KW-1185">Reference proteome</keyword>
<dbReference type="Proteomes" id="UP000656804">
    <property type="component" value="Unassembled WGS sequence"/>
</dbReference>
<organism evidence="3 4">
    <name type="scientific">Nocardioides acrostichi</name>
    <dbReference type="NCBI Taxonomy" id="2784339"/>
    <lineage>
        <taxon>Bacteria</taxon>
        <taxon>Bacillati</taxon>
        <taxon>Actinomycetota</taxon>
        <taxon>Actinomycetes</taxon>
        <taxon>Propionibacteriales</taxon>
        <taxon>Nocardioidaceae</taxon>
        <taxon>Nocardioides</taxon>
    </lineage>
</organism>
<dbReference type="PROSITE" id="PS50994">
    <property type="entry name" value="INTEGRASE"/>
    <property type="match status" value="1"/>
</dbReference>
<dbReference type="SUPFAM" id="SSF53098">
    <property type="entry name" value="Ribonuclease H-like"/>
    <property type="match status" value="1"/>
</dbReference>
<evidence type="ECO:0000256" key="1">
    <source>
        <dbReference type="ARBA" id="ARBA00009277"/>
    </source>
</evidence>
<dbReference type="Gene3D" id="3.30.420.10">
    <property type="entry name" value="Ribonuclease H-like superfamily/Ribonuclease H"/>
    <property type="match status" value="1"/>
</dbReference>
<dbReference type="AlphaFoldDB" id="A0A930V542"/>
<dbReference type="PANTHER" id="PTHR35004">
    <property type="entry name" value="TRANSPOSASE RV3428C-RELATED"/>
    <property type="match status" value="1"/>
</dbReference>
<dbReference type="CDD" id="cd00569">
    <property type="entry name" value="HTH_Hin_like"/>
    <property type="match status" value="1"/>
</dbReference>
<dbReference type="SUPFAM" id="SSF46689">
    <property type="entry name" value="Homeodomain-like"/>
    <property type="match status" value="1"/>
</dbReference>
<comment type="caution">
    <text evidence="3">The sequence shown here is derived from an EMBL/GenBank/DDBJ whole genome shotgun (WGS) entry which is preliminary data.</text>
</comment>
<dbReference type="GO" id="GO:0003676">
    <property type="term" value="F:nucleic acid binding"/>
    <property type="evidence" value="ECO:0007669"/>
    <property type="project" value="InterPro"/>
</dbReference>
<dbReference type="InterPro" id="IPR009057">
    <property type="entry name" value="Homeodomain-like_sf"/>
</dbReference>
<accession>A0A930V542</accession>
<dbReference type="GO" id="GO:0015074">
    <property type="term" value="P:DNA integration"/>
    <property type="evidence" value="ECO:0007669"/>
    <property type="project" value="InterPro"/>
</dbReference>
<dbReference type="Pfam" id="PF22483">
    <property type="entry name" value="Mu-transpos_C_2"/>
    <property type="match status" value="1"/>
</dbReference>
<dbReference type="InterPro" id="IPR001584">
    <property type="entry name" value="Integrase_cat-core"/>
</dbReference>
<comment type="similarity">
    <text evidence="1">Belongs to the transposase IS21/IS408/IS1162 family.</text>
</comment>
<name>A0A930V542_9ACTN</name>
<evidence type="ECO:0000313" key="4">
    <source>
        <dbReference type="Proteomes" id="UP000656804"/>
    </source>
</evidence>
<reference evidence="3" key="1">
    <citation type="submission" date="2020-11" db="EMBL/GenBank/DDBJ databases">
        <title>Nocardioides sp. CBS4Y-1, whole genome shotgun sequence.</title>
        <authorList>
            <person name="Tuo L."/>
        </authorList>
    </citation>
    <scope>NUCLEOTIDE SEQUENCE</scope>
    <source>
        <strain evidence="3">CBS4Y-1</strain>
    </source>
</reference>
<evidence type="ECO:0000259" key="2">
    <source>
        <dbReference type="PROSITE" id="PS50994"/>
    </source>
</evidence>
<dbReference type="InterPro" id="IPR012337">
    <property type="entry name" value="RNaseH-like_sf"/>
</dbReference>
<dbReference type="PANTHER" id="PTHR35004:SF8">
    <property type="entry name" value="TRANSPOSASE RV3428C-RELATED"/>
    <property type="match status" value="1"/>
</dbReference>